<dbReference type="AlphaFoldDB" id="A0A5B7G8F9"/>
<dbReference type="Proteomes" id="UP000324222">
    <property type="component" value="Unassembled WGS sequence"/>
</dbReference>
<keyword evidence="3" id="KW-1185">Reference proteome</keyword>
<feature type="region of interest" description="Disordered" evidence="1">
    <location>
        <begin position="1"/>
        <end position="23"/>
    </location>
</feature>
<sequence length="146" mass="15430">MASTSATGSISGGKDNGGGGKDEKTVVSLSKIVRTEEGRLLGMIGIDLPLANLLEDVTHFTSPAHSYAFVMDAQGNVLGHPKLGRPESWTLPLVPTDVMLLEQTPGLNSIRGEFFSTHSGHTFLHGRAHKGDQLVSTNYCVCVKGG</sequence>
<reference evidence="2 3" key="1">
    <citation type="submission" date="2019-05" db="EMBL/GenBank/DDBJ databases">
        <title>Another draft genome of Portunus trituberculatus and its Hox gene families provides insights of decapod evolution.</title>
        <authorList>
            <person name="Jeong J.-H."/>
            <person name="Song I."/>
            <person name="Kim S."/>
            <person name="Choi T."/>
            <person name="Kim D."/>
            <person name="Ryu S."/>
            <person name="Kim W."/>
        </authorList>
    </citation>
    <scope>NUCLEOTIDE SEQUENCE [LARGE SCALE GENOMIC DNA]</scope>
    <source>
        <tissue evidence="2">Muscle</tissue>
    </source>
</reference>
<dbReference type="Gene3D" id="3.30.450.20">
    <property type="entry name" value="PAS domain"/>
    <property type="match status" value="2"/>
</dbReference>
<proteinExistence type="predicted"/>
<organism evidence="2 3">
    <name type="scientific">Portunus trituberculatus</name>
    <name type="common">Swimming crab</name>
    <name type="synonym">Neptunus trituberculatus</name>
    <dbReference type="NCBI Taxonomy" id="210409"/>
    <lineage>
        <taxon>Eukaryota</taxon>
        <taxon>Metazoa</taxon>
        <taxon>Ecdysozoa</taxon>
        <taxon>Arthropoda</taxon>
        <taxon>Crustacea</taxon>
        <taxon>Multicrustacea</taxon>
        <taxon>Malacostraca</taxon>
        <taxon>Eumalacostraca</taxon>
        <taxon>Eucarida</taxon>
        <taxon>Decapoda</taxon>
        <taxon>Pleocyemata</taxon>
        <taxon>Brachyura</taxon>
        <taxon>Eubrachyura</taxon>
        <taxon>Portunoidea</taxon>
        <taxon>Portunidae</taxon>
        <taxon>Portuninae</taxon>
        <taxon>Portunus</taxon>
    </lineage>
</organism>
<protein>
    <submittedName>
        <fullName evidence="2">VWFA and cache domain-containing protein 1</fullName>
    </submittedName>
</protein>
<name>A0A5B7G8F9_PORTR</name>
<evidence type="ECO:0000313" key="3">
    <source>
        <dbReference type="Proteomes" id="UP000324222"/>
    </source>
</evidence>
<feature type="compositionally biased region" description="Gly residues" evidence="1">
    <location>
        <begin position="10"/>
        <end position="19"/>
    </location>
</feature>
<dbReference type="OrthoDB" id="2150145at2759"/>
<evidence type="ECO:0000256" key="1">
    <source>
        <dbReference type="SAM" id="MobiDB-lite"/>
    </source>
</evidence>
<dbReference type="EMBL" id="VSRR010011847">
    <property type="protein sequence ID" value="MPC53735.1"/>
    <property type="molecule type" value="Genomic_DNA"/>
</dbReference>
<evidence type="ECO:0000313" key="2">
    <source>
        <dbReference type="EMBL" id="MPC53735.1"/>
    </source>
</evidence>
<comment type="caution">
    <text evidence="2">The sequence shown here is derived from an EMBL/GenBank/DDBJ whole genome shotgun (WGS) entry which is preliminary data.</text>
</comment>
<accession>A0A5B7G8F9</accession>
<gene>
    <name evidence="2" type="primary">CACHD1_3</name>
    <name evidence="2" type="ORF">E2C01_047634</name>
</gene>